<proteinExistence type="predicted"/>
<dbReference type="EMBL" id="JARPUR010000001">
    <property type="protein sequence ID" value="KAK4883933.1"/>
    <property type="molecule type" value="Genomic_DNA"/>
</dbReference>
<accession>A0AAN7SQH1</accession>
<sequence>MTKILKNRNNPPMPAIHGPRGLVFTDLDKAEAFADTLELQFRANHTNFRHTNAIHREVRSILTENSNEFETKYHIEKNHKP</sequence>
<evidence type="ECO:0000313" key="1">
    <source>
        <dbReference type="EMBL" id="KAK4883933.1"/>
    </source>
</evidence>
<comment type="caution">
    <text evidence="1">The sequence shown here is derived from an EMBL/GenBank/DDBJ whole genome shotgun (WGS) entry which is preliminary data.</text>
</comment>
<name>A0AAN7SQH1_9COLE</name>
<gene>
    <name evidence="1" type="ORF">RN001_000204</name>
</gene>
<dbReference type="Proteomes" id="UP001353858">
    <property type="component" value="Unassembled WGS sequence"/>
</dbReference>
<protein>
    <submittedName>
        <fullName evidence="1">Uncharacterized protein</fullName>
    </submittedName>
</protein>
<reference evidence="2" key="1">
    <citation type="submission" date="2023-01" db="EMBL/GenBank/DDBJ databases">
        <title>Key to firefly adult light organ development and bioluminescence: homeobox transcription factors regulate luciferase expression and transportation to peroxisome.</title>
        <authorList>
            <person name="Fu X."/>
        </authorList>
    </citation>
    <scope>NUCLEOTIDE SEQUENCE [LARGE SCALE GENOMIC DNA]</scope>
</reference>
<organism evidence="1 2">
    <name type="scientific">Aquatica leii</name>
    <dbReference type="NCBI Taxonomy" id="1421715"/>
    <lineage>
        <taxon>Eukaryota</taxon>
        <taxon>Metazoa</taxon>
        <taxon>Ecdysozoa</taxon>
        <taxon>Arthropoda</taxon>
        <taxon>Hexapoda</taxon>
        <taxon>Insecta</taxon>
        <taxon>Pterygota</taxon>
        <taxon>Neoptera</taxon>
        <taxon>Endopterygota</taxon>
        <taxon>Coleoptera</taxon>
        <taxon>Polyphaga</taxon>
        <taxon>Elateriformia</taxon>
        <taxon>Elateroidea</taxon>
        <taxon>Lampyridae</taxon>
        <taxon>Luciolinae</taxon>
        <taxon>Aquatica</taxon>
    </lineage>
</organism>
<keyword evidence="2" id="KW-1185">Reference proteome</keyword>
<evidence type="ECO:0000313" key="2">
    <source>
        <dbReference type="Proteomes" id="UP001353858"/>
    </source>
</evidence>
<dbReference type="AlphaFoldDB" id="A0AAN7SQH1"/>